<dbReference type="InterPro" id="IPR009955">
    <property type="entry name" value="LEAP-2"/>
</dbReference>
<dbReference type="GO" id="GO:0042742">
    <property type="term" value="P:defense response to bacterium"/>
    <property type="evidence" value="ECO:0007669"/>
    <property type="project" value="UniProtKB-KW"/>
</dbReference>
<dbReference type="Ensembl" id="ENSELUT00000096354.1">
    <property type="protein sequence ID" value="ENSELUP00000090901.1"/>
    <property type="gene ID" value="ENSELUG00000038800.1"/>
</dbReference>
<name>A0AAY5KQB4_ESOLU</name>
<keyword evidence="13" id="KW-1185">Reference proteome</keyword>
<dbReference type="PANTHER" id="PTHR21007">
    <property type="entry name" value="LIVER EXPRESSED ANTIMICROBIAL PEPTIDE 2"/>
    <property type="match status" value="1"/>
</dbReference>
<reference evidence="12" key="2">
    <citation type="submission" date="2025-08" db="UniProtKB">
        <authorList>
            <consortium name="Ensembl"/>
        </authorList>
    </citation>
    <scope>IDENTIFICATION</scope>
</reference>
<sequence length="82" mass="9111">MKSVQYIAIFMFLALVCAVQMQTAPVPDDWTGMGTGLISRAKRSLLWRWNTLKPVGAGCRDHAECGTKYCRGNTCSFHVLNS</sequence>
<dbReference type="Pfam" id="PF07359">
    <property type="entry name" value="LEAP-2"/>
    <property type="match status" value="1"/>
</dbReference>
<keyword evidence="9" id="KW-0044">Antibiotic</keyword>
<keyword evidence="6" id="KW-0929">Antimicrobial</keyword>
<dbReference type="AlphaFoldDB" id="A0AAY5KQB4"/>
<evidence type="ECO:0000256" key="7">
    <source>
        <dbReference type="ARBA" id="ARBA00022685"/>
    </source>
</evidence>
<dbReference type="GeneTree" id="ENSGT01030000235124"/>
<keyword evidence="5" id="KW-0964">Secreted</keyword>
<evidence type="ECO:0000256" key="9">
    <source>
        <dbReference type="ARBA" id="ARBA00023022"/>
    </source>
</evidence>
<feature type="signal peptide" evidence="11">
    <location>
        <begin position="1"/>
        <end position="18"/>
    </location>
</feature>
<evidence type="ECO:0000256" key="5">
    <source>
        <dbReference type="ARBA" id="ARBA00022525"/>
    </source>
</evidence>
<evidence type="ECO:0000256" key="10">
    <source>
        <dbReference type="ARBA" id="ARBA00023157"/>
    </source>
</evidence>
<evidence type="ECO:0000313" key="13">
    <source>
        <dbReference type="Proteomes" id="UP000265140"/>
    </source>
</evidence>
<evidence type="ECO:0000313" key="12">
    <source>
        <dbReference type="Ensembl" id="ENSELUP00000090901.1"/>
    </source>
</evidence>
<comment type="similarity">
    <text evidence="3">Belongs to the LEAP2 family.</text>
</comment>
<dbReference type="GO" id="GO:0061844">
    <property type="term" value="P:antimicrobial humoral immune response mediated by antimicrobial peptide"/>
    <property type="evidence" value="ECO:0007669"/>
    <property type="project" value="TreeGrafter"/>
</dbReference>
<organism evidence="12 13">
    <name type="scientific">Esox lucius</name>
    <name type="common">Northern pike</name>
    <dbReference type="NCBI Taxonomy" id="8010"/>
    <lineage>
        <taxon>Eukaryota</taxon>
        <taxon>Metazoa</taxon>
        <taxon>Chordata</taxon>
        <taxon>Craniata</taxon>
        <taxon>Vertebrata</taxon>
        <taxon>Euteleostomi</taxon>
        <taxon>Actinopterygii</taxon>
        <taxon>Neopterygii</taxon>
        <taxon>Teleostei</taxon>
        <taxon>Protacanthopterygii</taxon>
        <taxon>Esociformes</taxon>
        <taxon>Esocidae</taxon>
        <taxon>Esox</taxon>
    </lineage>
</organism>
<keyword evidence="10" id="KW-1015">Disulfide bond</keyword>
<comment type="subcellular location">
    <subcellularLocation>
        <location evidence="2">Secreted</location>
    </subcellularLocation>
</comment>
<dbReference type="GO" id="GO:0005576">
    <property type="term" value="C:extracellular region"/>
    <property type="evidence" value="ECO:0007669"/>
    <property type="project" value="UniProtKB-SubCell"/>
</dbReference>
<comment type="function">
    <text evidence="1">Has an antimicrobial activity.</text>
</comment>
<evidence type="ECO:0000256" key="1">
    <source>
        <dbReference type="ARBA" id="ARBA00002585"/>
    </source>
</evidence>
<proteinExistence type="inferred from homology"/>
<keyword evidence="8 11" id="KW-0732">Signal</keyword>
<dbReference type="Proteomes" id="UP000265140">
    <property type="component" value="Chromosome 14"/>
</dbReference>
<dbReference type="Gene3D" id="4.10.40.50">
    <property type="match status" value="1"/>
</dbReference>
<feature type="chain" id="PRO_5044242678" description="Liver-expressed antimicrobial peptide 2" evidence="11">
    <location>
        <begin position="19"/>
        <end position="82"/>
    </location>
</feature>
<evidence type="ECO:0000256" key="6">
    <source>
        <dbReference type="ARBA" id="ARBA00022529"/>
    </source>
</evidence>
<protein>
    <recommendedName>
        <fullName evidence="4">Liver-expressed antimicrobial peptide 2</fullName>
    </recommendedName>
</protein>
<evidence type="ECO:0000256" key="2">
    <source>
        <dbReference type="ARBA" id="ARBA00004613"/>
    </source>
</evidence>
<evidence type="ECO:0000256" key="3">
    <source>
        <dbReference type="ARBA" id="ARBA00008047"/>
    </source>
</evidence>
<reference evidence="12 13" key="1">
    <citation type="submission" date="2020-02" db="EMBL/GenBank/DDBJ databases">
        <title>Esox lucius (northern pike) genome, fEsoLuc1, primary haplotype.</title>
        <authorList>
            <person name="Myers G."/>
            <person name="Karagic N."/>
            <person name="Meyer A."/>
            <person name="Pippel M."/>
            <person name="Reichard M."/>
            <person name="Winkler S."/>
            <person name="Tracey A."/>
            <person name="Sims Y."/>
            <person name="Howe K."/>
            <person name="Rhie A."/>
            <person name="Formenti G."/>
            <person name="Durbin R."/>
            <person name="Fedrigo O."/>
            <person name="Jarvis E.D."/>
        </authorList>
    </citation>
    <scope>NUCLEOTIDE SEQUENCE [LARGE SCALE GENOMIC DNA]</scope>
</reference>
<dbReference type="PANTHER" id="PTHR21007:SF1">
    <property type="entry name" value="LIVER-EXPRESSED ANTIMICROBIAL PEPTIDE 2"/>
    <property type="match status" value="1"/>
</dbReference>
<keyword evidence="7" id="KW-0165">Cleavage on pair of basic residues</keyword>
<reference evidence="12" key="3">
    <citation type="submission" date="2025-09" db="UniProtKB">
        <authorList>
            <consortium name="Ensembl"/>
        </authorList>
    </citation>
    <scope>IDENTIFICATION</scope>
</reference>
<evidence type="ECO:0000256" key="11">
    <source>
        <dbReference type="SAM" id="SignalP"/>
    </source>
</evidence>
<evidence type="ECO:0000256" key="8">
    <source>
        <dbReference type="ARBA" id="ARBA00022729"/>
    </source>
</evidence>
<evidence type="ECO:0000256" key="4">
    <source>
        <dbReference type="ARBA" id="ARBA00020494"/>
    </source>
</evidence>
<accession>A0AAY5KQB4</accession>